<gene>
    <name evidence="7" type="ORF">ACFSKL_21265</name>
</gene>
<dbReference type="Gene3D" id="3.40.50.2300">
    <property type="match status" value="1"/>
</dbReference>
<dbReference type="SUPFAM" id="SSF52172">
    <property type="entry name" value="CheY-like"/>
    <property type="match status" value="1"/>
</dbReference>
<keyword evidence="3" id="KW-0804">Transcription</keyword>
<evidence type="ECO:0000256" key="4">
    <source>
        <dbReference type="PROSITE-ProRule" id="PRU00169"/>
    </source>
</evidence>
<dbReference type="PRINTS" id="PR00038">
    <property type="entry name" value="HTHLUXR"/>
</dbReference>
<feature type="domain" description="HTH luxR-type" evidence="5">
    <location>
        <begin position="141"/>
        <end position="206"/>
    </location>
</feature>
<evidence type="ECO:0000256" key="3">
    <source>
        <dbReference type="ARBA" id="ARBA00023163"/>
    </source>
</evidence>
<name>A0ABW4VT96_9BACT</name>
<feature type="domain" description="Response regulatory" evidence="6">
    <location>
        <begin position="5"/>
        <end position="123"/>
    </location>
</feature>
<dbReference type="Gene3D" id="1.10.10.10">
    <property type="entry name" value="Winged helix-like DNA-binding domain superfamily/Winged helix DNA-binding domain"/>
    <property type="match status" value="1"/>
</dbReference>
<dbReference type="InterPro" id="IPR036388">
    <property type="entry name" value="WH-like_DNA-bd_sf"/>
</dbReference>
<dbReference type="EMBL" id="JBHUHR010000048">
    <property type="protein sequence ID" value="MFD2037341.1"/>
    <property type="molecule type" value="Genomic_DNA"/>
</dbReference>
<protein>
    <submittedName>
        <fullName evidence="7">DNA-binding response regulator</fullName>
    </submittedName>
</protein>
<dbReference type="InterPro" id="IPR000792">
    <property type="entry name" value="Tscrpt_reg_LuxR_C"/>
</dbReference>
<comment type="caution">
    <text evidence="7">The sequence shown here is derived from an EMBL/GenBank/DDBJ whole genome shotgun (WGS) entry which is preliminary data.</text>
</comment>
<dbReference type="Pfam" id="PF00196">
    <property type="entry name" value="GerE"/>
    <property type="match status" value="1"/>
</dbReference>
<dbReference type="SUPFAM" id="SSF46894">
    <property type="entry name" value="C-terminal effector domain of the bipartite response regulators"/>
    <property type="match status" value="1"/>
</dbReference>
<keyword evidence="2 7" id="KW-0238">DNA-binding</keyword>
<keyword evidence="4" id="KW-0597">Phosphoprotein</keyword>
<dbReference type="PANTHER" id="PTHR44688">
    <property type="entry name" value="DNA-BINDING TRANSCRIPTIONAL ACTIVATOR DEVR_DOSR"/>
    <property type="match status" value="1"/>
</dbReference>
<feature type="modified residue" description="4-aspartylphosphate" evidence="4">
    <location>
        <position position="58"/>
    </location>
</feature>
<dbReference type="Proteomes" id="UP001597361">
    <property type="component" value="Unassembled WGS sequence"/>
</dbReference>
<dbReference type="InterPro" id="IPR001789">
    <property type="entry name" value="Sig_transdc_resp-reg_receiver"/>
</dbReference>
<dbReference type="GO" id="GO:0003677">
    <property type="term" value="F:DNA binding"/>
    <property type="evidence" value="ECO:0007669"/>
    <property type="project" value="UniProtKB-KW"/>
</dbReference>
<reference evidence="8" key="1">
    <citation type="journal article" date="2019" name="Int. J. Syst. Evol. Microbiol.">
        <title>The Global Catalogue of Microorganisms (GCM) 10K type strain sequencing project: providing services to taxonomists for standard genome sequencing and annotation.</title>
        <authorList>
            <consortium name="The Broad Institute Genomics Platform"/>
            <consortium name="The Broad Institute Genome Sequencing Center for Infectious Disease"/>
            <person name="Wu L."/>
            <person name="Ma J."/>
        </authorList>
    </citation>
    <scope>NUCLEOTIDE SEQUENCE [LARGE SCALE GENOMIC DNA]</scope>
    <source>
        <strain evidence="8">CGMCC 1.15180</strain>
    </source>
</reference>
<accession>A0ABW4VT96</accession>
<keyword evidence="1" id="KW-0805">Transcription regulation</keyword>
<evidence type="ECO:0000259" key="5">
    <source>
        <dbReference type="PROSITE" id="PS50043"/>
    </source>
</evidence>
<dbReference type="PROSITE" id="PS50110">
    <property type="entry name" value="RESPONSE_REGULATORY"/>
    <property type="match status" value="1"/>
</dbReference>
<sequence length="209" mass="24211">MKKHKAVIFDDHRLFSDSFSSMLEKVEIFTSVHSIFDEKLLYQFLIIEGSNPICLFMDFNHYEGNSLFLINEARRFNRSIIIIVVSGVTSPSLIKSILSYQPQGFISKFSGFDRVIECLKKNFEGYHYICPEIKKMMGSFDEIDDIQFTSRELQLLQIFAQGNSIIQTAGKVHLSKHTVVSHRRKMMKKANCRSITELLAFARQLELIK</sequence>
<dbReference type="CDD" id="cd06170">
    <property type="entry name" value="LuxR_C_like"/>
    <property type="match status" value="1"/>
</dbReference>
<dbReference type="PANTHER" id="PTHR44688:SF16">
    <property type="entry name" value="DNA-BINDING TRANSCRIPTIONAL ACTIVATOR DEVR_DOSR"/>
    <property type="match status" value="1"/>
</dbReference>
<evidence type="ECO:0000313" key="7">
    <source>
        <dbReference type="EMBL" id="MFD2037341.1"/>
    </source>
</evidence>
<dbReference type="InterPro" id="IPR016032">
    <property type="entry name" value="Sig_transdc_resp-reg_C-effctor"/>
</dbReference>
<organism evidence="7 8">
    <name type="scientific">Belliella marina</name>
    <dbReference type="NCBI Taxonomy" id="1644146"/>
    <lineage>
        <taxon>Bacteria</taxon>
        <taxon>Pseudomonadati</taxon>
        <taxon>Bacteroidota</taxon>
        <taxon>Cytophagia</taxon>
        <taxon>Cytophagales</taxon>
        <taxon>Cyclobacteriaceae</taxon>
        <taxon>Belliella</taxon>
    </lineage>
</organism>
<evidence type="ECO:0000256" key="1">
    <source>
        <dbReference type="ARBA" id="ARBA00023015"/>
    </source>
</evidence>
<evidence type="ECO:0000259" key="6">
    <source>
        <dbReference type="PROSITE" id="PS50110"/>
    </source>
</evidence>
<dbReference type="SMART" id="SM00421">
    <property type="entry name" value="HTH_LUXR"/>
    <property type="match status" value="1"/>
</dbReference>
<proteinExistence type="predicted"/>
<dbReference type="PROSITE" id="PS50043">
    <property type="entry name" value="HTH_LUXR_2"/>
    <property type="match status" value="1"/>
</dbReference>
<evidence type="ECO:0000313" key="8">
    <source>
        <dbReference type="Proteomes" id="UP001597361"/>
    </source>
</evidence>
<evidence type="ECO:0000256" key="2">
    <source>
        <dbReference type="ARBA" id="ARBA00023125"/>
    </source>
</evidence>
<dbReference type="RefSeq" id="WP_376889150.1">
    <property type="nucleotide sequence ID" value="NZ_JBHUHR010000048.1"/>
</dbReference>
<dbReference type="InterPro" id="IPR011006">
    <property type="entry name" value="CheY-like_superfamily"/>
</dbReference>
<keyword evidence="8" id="KW-1185">Reference proteome</keyword>